<dbReference type="AlphaFoldDB" id="A0A318K846"/>
<dbReference type="Pfam" id="PF12697">
    <property type="entry name" value="Abhydrolase_6"/>
    <property type="match status" value="1"/>
</dbReference>
<reference evidence="2 3" key="1">
    <citation type="submission" date="2018-05" db="EMBL/GenBank/DDBJ databases">
        <title>Genomic Encyclopedia of Type Strains, Phase IV (KMG-IV): sequencing the most valuable type-strain genomes for metagenomic binning, comparative biology and taxonomic classification.</title>
        <authorList>
            <person name="Goeker M."/>
        </authorList>
    </citation>
    <scope>NUCLEOTIDE SEQUENCE [LARGE SCALE GENOMIC DNA]</scope>
    <source>
        <strain evidence="2 3">DSM 44704</strain>
    </source>
</reference>
<comment type="caution">
    <text evidence="2">The sequence shown here is derived from an EMBL/GenBank/DDBJ whole genome shotgun (WGS) entry which is preliminary data.</text>
</comment>
<proteinExistence type="predicted"/>
<dbReference type="SUPFAM" id="SSF53474">
    <property type="entry name" value="alpha/beta-Hydrolases"/>
    <property type="match status" value="1"/>
</dbReference>
<feature type="domain" description="AB hydrolase-1" evidence="1">
    <location>
        <begin position="49"/>
        <end position="224"/>
    </location>
</feature>
<accession>A0A318K846</accession>
<dbReference type="Proteomes" id="UP000247569">
    <property type="component" value="Unassembled WGS sequence"/>
</dbReference>
<gene>
    <name evidence="2" type="ORF">DFR70_102974</name>
</gene>
<dbReference type="GO" id="GO:0003824">
    <property type="term" value="F:catalytic activity"/>
    <property type="evidence" value="ECO:0007669"/>
    <property type="project" value="UniProtKB-ARBA"/>
</dbReference>
<dbReference type="InterPro" id="IPR029058">
    <property type="entry name" value="AB_hydrolase_fold"/>
</dbReference>
<evidence type="ECO:0000313" key="2">
    <source>
        <dbReference type="EMBL" id="PXX69285.1"/>
    </source>
</evidence>
<evidence type="ECO:0000259" key="1">
    <source>
        <dbReference type="Pfam" id="PF12697"/>
    </source>
</evidence>
<dbReference type="EMBL" id="QJKF01000002">
    <property type="protein sequence ID" value="PXX69285.1"/>
    <property type="molecule type" value="Genomic_DNA"/>
</dbReference>
<evidence type="ECO:0000313" key="3">
    <source>
        <dbReference type="Proteomes" id="UP000247569"/>
    </source>
</evidence>
<keyword evidence="3" id="KW-1185">Reference proteome</keyword>
<dbReference type="Gene3D" id="3.40.50.1820">
    <property type="entry name" value="alpha/beta hydrolase"/>
    <property type="match status" value="1"/>
</dbReference>
<protein>
    <submittedName>
        <fullName evidence="2">Acetyl esterase/lipase</fullName>
    </submittedName>
</protein>
<organism evidence="2 3">
    <name type="scientific">Nocardia tenerifensis</name>
    <dbReference type="NCBI Taxonomy" id="228006"/>
    <lineage>
        <taxon>Bacteria</taxon>
        <taxon>Bacillati</taxon>
        <taxon>Actinomycetota</taxon>
        <taxon>Actinomycetes</taxon>
        <taxon>Mycobacteriales</taxon>
        <taxon>Nocardiaceae</taxon>
        <taxon>Nocardia</taxon>
    </lineage>
</organism>
<sequence length="246" mass="26200">MSGHESVEDREEAALDRLLRQGADAGVVTSYGPHADQVLEVFGASGPTVVYLHGGYFRPTIDRTHGRPFARAAAATGVRVVLPEYRREPGNPYAAMEDLDLLEGFLAEPVLWVGHSAGGMLALTRAYRRSAVVLALAPVADLALASRLGLGGGAVTAWMGGTPEQQAARYADLDPRVRLAPRRPGVLLVHGSDDRTVPVSMSQDSPAESVVLPGAHHFDLIDPESEKWPGVMELMRAALPGRSDAP</sequence>
<dbReference type="InterPro" id="IPR000073">
    <property type="entry name" value="AB_hydrolase_1"/>
</dbReference>
<dbReference type="RefSeq" id="WP_051186746.1">
    <property type="nucleotide sequence ID" value="NZ_QJKF01000002.1"/>
</dbReference>
<name>A0A318K846_9NOCA</name>